<dbReference type="InterPro" id="IPR043504">
    <property type="entry name" value="Peptidase_S1_PA_chymotrypsin"/>
</dbReference>
<dbReference type="Proteomes" id="UP001059617">
    <property type="component" value="Chromosome"/>
</dbReference>
<keyword evidence="2" id="KW-1185">Reference proteome</keyword>
<dbReference type="PANTHER" id="PTHR19959">
    <property type="entry name" value="KINESIN LIGHT CHAIN"/>
    <property type="match status" value="1"/>
</dbReference>
<keyword evidence="1" id="KW-0378">Hydrolase</keyword>
<dbReference type="InterPro" id="IPR009003">
    <property type="entry name" value="Peptidase_S1_PA"/>
</dbReference>
<dbReference type="GO" id="GO:0008233">
    <property type="term" value="F:peptidase activity"/>
    <property type="evidence" value="ECO:0007669"/>
    <property type="project" value="UniProtKB-KW"/>
</dbReference>
<dbReference type="Pfam" id="PF13374">
    <property type="entry name" value="TPR_10"/>
    <property type="match status" value="1"/>
</dbReference>
<dbReference type="PANTHER" id="PTHR19959:SF119">
    <property type="entry name" value="FUNGAL LIPASE-LIKE DOMAIN-CONTAINING PROTEIN"/>
    <property type="match status" value="1"/>
</dbReference>
<evidence type="ECO:0000313" key="2">
    <source>
        <dbReference type="Proteomes" id="UP001059617"/>
    </source>
</evidence>
<organism evidence="1 2">
    <name type="scientific">Dactylosporangium fulvum</name>
    <dbReference type="NCBI Taxonomy" id="53359"/>
    <lineage>
        <taxon>Bacteria</taxon>
        <taxon>Bacillati</taxon>
        <taxon>Actinomycetota</taxon>
        <taxon>Actinomycetes</taxon>
        <taxon>Micromonosporales</taxon>
        <taxon>Micromonosporaceae</taxon>
        <taxon>Dactylosporangium</taxon>
    </lineage>
</organism>
<proteinExistence type="predicted"/>
<dbReference type="SUPFAM" id="SSF48452">
    <property type="entry name" value="TPR-like"/>
    <property type="match status" value="3"/>
</dbReference>
<evidence type="ECO:0000313" key="1">
    <source>
        <dbReference type="EMBL" id="UWP87025.1"/>
    </source>
</evidence>
<protein>
    <submittedName>
        <fullName evidence="1">Tetratricopeptide repeat-containing serine protease family protein</fullName>
    </submittedName>
</protein>
<dbReference type="EMBL" id="CP073720">
    <property type="protein sequence ID" value="UWP87025.1"/>
    <property type="molecule type" value="Genomic_DNA"/>
</dbReference>
<dbReference type="RefSeq" id="WP_259866792.1">
    <property type="nucleotide sequence ID" value="NZ_BAAAST010000176.1"/>
</dbReference>
<dbReference type="InterPro" id="IPR011990">
    <property type="entry name" value="TPR-like_helical_dom_sf"/>
</dbReference>
<sequence length="1377" mass="147552">MVRDVQARVVEVRRAGGTGRGTGYAVAADLVLTAAHVVADDTDVRVGGGDGELPGTVAWRDTTLDAALVRVPARPWDGIDTRWATLSGVRAVPCTAIGYPKVQKADDGTRVEEAVAGFIMPATGHRIGRYAINVTSALPYEPKRTDSPWSGLSGAAVLTEDGRQVLGVLTDDPMGFEPSRLEAVPVAYLLSDPAFADLVGAGPAALAVLPEHPFLRPMYEFPPRAMTDIQMLLPKFGVVPYIDRPVLDTALRQWTDEPDPFAVALVVGAGGTGKTRLAAETCDRLRAAGWETGRVDDPVTVAVRQLGARTLLVVDYAEHQDPDSLRELVTALAERPGTGTVRLLLLARHHRSWWDWIRPAVIAGTQRGDALVLDLGEQPFDGADRATYAEAAATAFADRIGLPVPAPVDVDSDEYDSALLVLIAALLAVRGEAVDDATPGHLRTRLLTTLLGREQRHWYRGFPAEATPARQLRSTRLPERAILVTLLASPAPARLPEPLRLLDEFRDARNERLAAVAAWLTGLFAPGGRLDRIGPDPVVDWFLAQSPDLGGIAQSVLALPDLDADRQAQLINAVRLAAEQHAATRTVLVELLATNLSRLVKQAVESGEHELIGALNAAVVLCTAYGERLGTLARAAGDALDDVDTTDPLFGALGVSLSELVVHGYRRLAATDIAGIDGFGAAFAGALLTLATTRVNAGEPRRALPELEEAARILRDLAGAHPQYVPRLAAGLANLGACLADLKRYPEAVAVTEEAAAMLRDDAALGIALNNLGGCYAALDRIEEAVEVLSRAVALFDGLPAERRDANAWQFMRALAHLARCRDRLDDQRSAAAAAERAVALARSLVAANRHRYLPDLVAMLIEQSRVLARSAAVAPALEAVRLCEEPAAARNPRFGVLLAEALTRLADAQLDLRRDREALPTYRRAVTAYRKLADDDPGRHTRELGLRLLMTAVLLKDARDLPAAHDAAAEAATLLDTAAGNDPDLAALAAKAHATLGQILRDMGRLRDAIGPLERALTWFHANPDVRRSDFASALHCLGTCWTRLGRPHQALPLLTRAVGLYRKLTAADERSHLRQLAATLHSLGACWMALEEPAEAVGPTEEAIELHRVADRHGEPNPAALADCLSNLGLAYQLLDDGERAVPVVREAVAVYRKLAAADPGLYRSMFAGKLTNLSSCLRLADDLPGALKAAVEAVQVARRLAAPRDRRADQILPSALINLGAVRAELGMVSPALQATSEAAGLFRRLADTEPTSHLPELVKSVDLQSSLHTRAGQPQEALNVALDLGRMLIGLDPDGTRFPHHCLHVFELVGDRYADLADADGSASWWRRTVRVYATISRNHAGIAVGEDLHRLADKLDTVGRTGVAAAARRLAS</sequence>
<reference evidence="1" key="2">
    <citation type="submission" date="2022-09" db="EMBL/GenBank/DDBJ databases">
        <title>Biosynthetic gene clusters of Dactylosporangioum fulvum.</title>
        <authorList>
            <person name="Caradec T."/>
        </authorList>
    </citation>
    <scope>NUCLEOTIDE SEQUENCE</scope>
    <source>
        <strain evidence="1">NRRL B-16292</strain>
    </source>
</reference>
<dbReference type="SMART" id="SM00028">
    <property type="entry name" value="TPR"/>
    <property type="match status" value="11"/>
</dbReference>
<accession>A0ABY5WAE1</accession>
<dbReference type="Pfam" id="PF13424">
    <property type="entry name" value="TPR_12"/>
    <property type="match status" value="1"/>
</dbReference>
<dbReference type="GO" id="GO:0006508">
    <property type="term" value="P:proteolysis"/>
    <property type="evidence" value="ECO:0007669"/>
    <property type="project" value="UniProtKB-KW"/>
</dbReference>
<name>A0ABY5WAE1_9ACTN</name>
<reference evidence="1" key="1">
    <citation type="submission" date="2021-04" db="EMBL/GenBank/DDBJ databases">
        <authorList>
            <person name="Hartkoorn R.C."/>
            <person name="Beaudoing E."/>
            <person name="Hot D."/>
        </authorList>
    </citation>
    <scope>NUCLEOTIDE SEQUENCE</scope>
    <source>
        <strain evidence="1">NRRL B-16292</strain>
    </source>
</reference>
<keyword evidence="1" id="KW-0645">Protease</keyword>
<dbReference type="Gene3D" id="1.25.40.10">
    <property type="entry name" value="Tetratricopeptide repeat domain"/>
    <property type="match status" value="4"/>
</dbReference>
<dbReference type="InterPro" id="IPR019734">
    <property type="entry name" value="TPR_rpt"/>
</dbReference>
<dbReference type="SUPFAM" id="SSF50494">
    <property type="entry name" value="Trypsin-like serine proteases"/>
    <property type="match status" value="1"/>
</dbReference>
<gene>
    <name evidence="1" type="ORF">Dfulv_23400</name>
</gene>
<dbReference type="Pfam" id="PF13365">
    <property type="entry name" value="Trypsin_2"/>
    <property type="match status" value="1"/>
</dbReference>
<dbReference type="Gene3D" id="2.40.10.10">
    <property type="entry name" value="Trypsin-like serine proteases"/>
    <property type="match status" value="1"/>
</dbReference>